<feature type="non-terminal residue" evidence="1">
    <location>
        <position position="69"/>
    </location>
</feature>
<dbReference type="Proteomes" id="UP001328107">
    <property type="component" value="Unassembled WGS sequence"/>
</dbReference>
<accession>A0AAN4ZGF0</accession>
<feature type="non-terminal residue" evidence="1">
    <location>
        <position position="1"/>
    </location>
</feature>
<comment type="caution">
    <text evidence="1">The sequence shown here is derived from an EMBL/GenBank/DDBJ whole genome shotgun (WGS) entry which is preliminary data.</text>
</comment>
<dbReference type="AlphaFoldDB" id="A0AAN4ZGF0"/>
<organism evidence="1 2">
    <name type="scientific">Pristionchus mayeri</name>
    <dbReference type="NCBI Taxonomy" id="1317129"/>
    <lineage>
        <taxon>Eukaryota</taxon>
        <taxon>Metazoa</taxon>
        <taxon>Ecdysozoa</taxon>
        <taxon>Nematoda</taxon>
        <taxon>Chromadorea</taxon>
        <taxon>Rhabditida</taxon>
        <taxon>Rhabditina</taxon>
        <taxon>Diplogasteromorpha</taxon>
        <taxon>Diplogasteroidea</taxon>
        <taxon>Neodiplogasteridae</taxon>
        <taxon>Pristionchus</taxon>
    </lineage>
</organism>
<dbReference type="PANTHER" id="PTHR37959:SF1">
    <property type="entry name" value="SECRETED PROTEIN"/>
    <property type="match status" value="1"/>
</dbReference>
<evidence type="ECO:0000313" key="2">
    <source>
        <dbReference type="Proteomes" id="UP001328107"/>
    </source>
</evidence>
<sequence length="69" mass="7402">VCTRNAGYQTFMDGQNTRVSCSDSNGDLFARCNACCQSYAMFGNLPSENAAGFPSSDGRTCVCCVNNNR</sequence>
<keyword evidence="2" id="KW-1185">Reference proteome</keyword>
<dbReference type="PANTHER" id="PTHR37959">
    <property type="entry name" value="PROTEIN CBG15758"/>
    <property type="match status" value="1"/>
</dbReference>
<reference evidence="2" key="1">
    <citation type="submission" date="2022-10" db="EMBL/GenBank/DDBJ databases">
        <title>Genome assembly of Pristionchus species.</title>
        <authorList>
            <person name="Yoshida K."/>
            <person name="Sommer R.J."/>
        </authorList>
    </citation>
    <scope>NUCLEOTIDE SEQUENCE [LARGE SCALE GENOMIC DNA]</scope>
    <source>
        <strain evidence="2">RS5460</strain>
    </source>
</reference>
<evidence type="ECO:0000313" key="1">
    <source>
        <dbReference type="EMBL" id="GMR40717.1"/>
    </source>
</evidence>
<name>A0AAN4ZGF0_9BILA</name>
<protein>
    <submittedName>
        <fullName evidence="1">Uncharacterized protein</fullName>
    </submittedName>
</protein>
<dbReference type="EMBL" id="BTRK01000003">
    <property type="protein sequence ID" value="GMR40717.1"/>
    <property type="molecule type" value="Genomic_DNA"/>
</dbReference>
<gene>
    <name evidence="1" type="ORF">PMAYCL1PPCAC_10912</name>
</gene>
<proteinExistence type="predicted"/>